<proteinExistence type="predicted"/>
<protein>
    <submittedName>
        <fullName evidence="1">Uncharacterized protein</fullName>
    </submittedName>
</protein>
<dbReference type="AlphaFoldDB" id="A0AAV3Q906"/>
<reference evidence="1 2" key="1">
    <citation type="submission" date="2024-01" db="EMBL/GenBank/DDBJ databases">
        <title>The complete chloroplast genome sequence of Lithospermum erythrorhizon: insights into the phylogenetic relationship among Boraginaceae species and the maternal lineages of purple gromwells.</title>
        <authorList>
            <person name="Okada T."/>
            <person name="Watanabe K."/>
        </authorList>
    </citation>
    <scope>NUCLEOTIDE SEQUENCE [LARGE SCALE GENOMIC DNA]</scope>
</reference>
<name>A0AAV3Q906_LITER</name>
<dbReference type="Proteomes" id="UP001454036">
    <property type="component" value="Unassembled WGS sequence"/>
</dbReference>
<gene>
    <name evidence="1" type="ORF">LIER_43526</name>
</gene>
<organism evidence="1 2">
    <name type="scientific">Lithospermum erythrorhizon</name>
    <name type="common">Purple gromwell</name>
    <name type="synonym">Lithospermum officinale var. erythrorhizon</name>
    <dbReference type="NCBI Taxonomy" id="34254"/>
    <lineage>
        <taxon>Eukaryota</taxon>
        <taxon>Viridiplantae</taxon>
        <taxon>Streptophyta</taxon>
        <taxon>Embryophyta</taxon>
        <taxon>Tracheophyta</taxon>
        <taxon>Spermatophyta</taxon>
        <taxon>Magnoliopsida</taxon>
        <taxon>eudicotyledons</taxon>
        <taxon>Gunneridae</taxon>
        <taxon>Pentapetalae</taxon>
        <taxon>asterids</taxon>
        <taxon>lamiids</taxon>
        <taxon>Boraginales</taxon>
        <taxon>Boraginaceae</taxon>
        <taxon>Boraginoideae</taxon>
        <taxon>Lithospermeae</taxon>
        <taxon>Lithospermum</taxon>
    </lineage>
</organism>
<evidence type="ECO:0000313" key="1">
    <source>
        <dbReference type="EMBL" id="GAA0160549.1"/>
    </source>
</evidence>
<evidence type="ECO:0000313" key="2">
    <source>
        <dbReference type="Proteomes" id="UP001454036"/>
    </source>
</evidence>
<dbReference type="EMBL" id="BAABME010036019">
    <property type="protein sequence ID" value="GAA0160549.1"/>
    <property type="molecule type" value="Genomic_DNA"/>
</dbReference>
<comment type="caution">
    <text evidence="1">The sequence shown here is derived from an EMBL/GenBank/DDBJ whole genome shotgun (WGS) entry which is preliminary data.</text>
</comment>
<keyword evidence="2" id="KW-1185">Reference proteome</keyword>
<sequence>MNEGESEGRFVQVFELSGIILTPSFFVPAKVWEAVQNDVDPIQVEVATVKGRRLPRFSSQLVVRKPLVPGSAHIPVFSAKRNSSSETSTPASKRAKVEVIEKINTPFVPLPLVPLN</sequence>
<accession>A0AAV3Q906</accession>